<dbReference type="InterPro" id="IPR007219">
    <property type="entry name" value="XnlR_reg_dom"/>
</dbReference>
<dbReference type="GO" id="GO:0003677">
    <property type="term" value="F:DNA binding"/>
    <property type="evidence" value="ECO:0007669"/>
    <property type="project" value="InterPro"/>
</dbReference>
<comment type="caution">
    <text evidence="4">The sequence shown here is derived from an EMBL/GenBank/DDBJ whole genome shotgun (WGS) entry which is preliminary data.</text>
</comment>
<dbReference type="GO" id="GO:0006351">
    <property type="term" value="P:DNA-templated transcription"/>
    <property type="evidence" value="ECO:0007669"/>
    <property type="project" value="InterPro"/>
</dbReference>
<dbReference type="SMART" id="SM00906">
    <property type="entry name" value="Fungal_trans"/>
    <property type="match status" value="1"/>
</dbReference>
<dbReference type="PANTHER" id="PTHR31001:SF85">
    <property type="entry name" value="ZN(II)2CYS6 TRANSCRIPTION FACTOR (EUROFUNG)"/>
    <property type="match status" value="1"/>
</dbReference>
<protein>
    <recommendedName>
        <fullName evidence="3">Xylanolytic transcriptional activator regulatory domain-containing protein</fullName>
    </recommendedName>
</protein>
<dbReference type="CDD" id="cd12148">
    <property type="entry name" value="fungal_TF_MHR"/>
    <property type="match status" value="1"/>
</dbReference>
<evidence type="ECO:0000256" key="1">
    <source>
        <dbReference type="ARBA" id="ARBA00004123"/>
    </source>
</evidence>
<evidence type="ECO:0000256" key="2">
    <source>
        <dbReference type="ARBA" id="ARBA00023242"/>
    </source>
</evidence>
<feature type="domain" description="Xylanolytic transcriptional activator regulatory" evidence="3">
    <location>
        <begin position="284"/>
        <end position="358"/>
    </location>
</feature>
<evidence type="ECO:0000313" key="4">
    <source>
        <dbReference type="EMBL" id="CAH0043838.1"/>
    </source>
</evidence>
<name>A0A9N9YYU1_9HYPO</name>
<sequence length="642" mass="72187">MQPPCVYLPISIQPRGNAKRGLKAGMVARIAELEEALSLVASTRKDDVLPVSYPDQSQSTRASDLQIEPRLSHLQHEQQDASKDHSHQPDILFQEGAASRYFSDDILSRVVNDERNHARTTLTTSPVKMCPLSIESSSPFNPLGILSVPGMLHPPHGLHPTKSAAAVLWRQYVEVVEECASCKILHVPTDELIVFSTIEDPSSASAENLALCFAIYFASCASLEDREVEKILHQDGLQGALALKHGFEQALAHSNFLDMPSDTTIKALTIYIGALNIQHRGKGTWVLNGLTIRAARSLGFHVDGRRLGMSPFRAEIRRRIWWCLNVFERRAHEDHGLPGTSDSVQSPSVNLPLNVNDYDLHPDMDSLPQPREGWTSMTPTLINIEAFTAIRECTAQSSAESSREDIRQQIMARGRDFVNKYIQHAKLVVPRQRHMILVSRFVLRKLDFDSRLKWQIRRSETSPDQFITEQNMAEALEVMDLARSLHTHELLKKYAFSSRAYTQYNIKLYILYHLFIRPLSPNAERAWKLIDDQVAPWSGFDAEIVGPKAEFLQTLVTRAKELRVRALAEQAASLGDKQPVTVTDNYELANSHLGDVGADDSWSGHLTLPSIIQGEFLDDTMLQQLDWAAVNSNWQNSTSERL</sequence>
<reference evidence="4" key="1">
    <citation type="submission" date="2021-10" db="EMBL/GenBank/DDBJ databases">
        <authorList>
            <person name="Piombo E."/>
        </authorList>
    </citation>
    <scope>NUCLEOTIDE SEQUENCE</scope>
</reference>
<evidence type="ECO:0000313" key="5">
    <source>
        <dbReference type="Proteomes" id="UP000775872"/>
    </source>
</evidence>
<accession>A0A9N9YYU1</accession>
<gene>
    <name evidence="4" type="ORF">CSOL1703_00009701</name>
</gene>
<comment type="subcellular location">
    <subcellularLocation>
        <location evidence="1">Nucleus</location>
    </subcellularLocation>
</comment>
<evidence type="ECO:0000259" key="3">
    <source>
        <dbReference type="SMART" id="SM00906"/>
    </source>
</evidence>
<dbReference type="PANTHER" id="PTHR31001">
    <property type="entry name" value="UNCHARACTERIZED TRANSCRIPTIONAL REGULATORY PROTEIN"/>
    <property type="match status" value="1"/>
</dbReference>
<dbReference type="InterPro" id="IPR050613">
    <property type="entry name" value="Sec_Metabolite_Reg"/>
</dbReference>
<keyword evidence="2" id="KW-0539">Nucleus</keyword>
<dbReference type="EMBL" id="CABFOC020000003">
    <property type="protein sequence ID" value="CAH0043838.1"/>
    <property type="molecule type" value="Genomic_DNA"/>
</dbReference>
<dbReference type="GO" id="GO:0008270">
    <property type="term" value="F:zinc ion binding"/>
    <property type="evidence" value="ECO:0007669"/>
    <property type="project" value="InterPro"/>
</dbReference>
<proteinExistence type="predicted"/>
<dbReference type="GO" id="GO:0005634">
    <property type="term" value="C:nucleus"/>
    <property type="evidence" value="ECO:0007669"/>
    <property type="project" value="UniProtKB-SubCell"/>
</dbReference>
<dbReference type="OrthoDB" id="5139685at2759"/>
<dbReference type="Pfam" id="PF04082">
    <property type="entry name" value="Fungal_trans"/>
    <property type="match status" value="1"/>
</dbReference>
<dbReference type="AlphaFoldDB" id="A0A9N9YYU1"/>
<organism evidence="4 5">
    <name type="scientific">Clonostachys solani</name>
    <dbReference type="NCBI Taxonomy" id="160281"/>
    <lineage>
        <taxon>Eukaryota</taxon>
        <taxon>Fungi</taxon>
        <taxon>Dikarya</taxon>
        <taxon>Ascomycota</taxon>
        <taxon>Pezizomycotina</taxon>
        <taxon>Sordariomycetes</taxon>
        <taxon>Hypocreomycetidae</taxon>
        <taxon>Hypocreales</taxon>
        <taxon>Bionectriaceae</taxon>
        <taxon>Clonostachys</taxon>
    </lineage>
</organism>
<keyword evidence="5" id="KW-1185">Reference proteome</keyword>
<dbReference type="Proteomes" id="UP000775872">
    <property type="component" value="Unassembled WGS sequence"/>
</dbReference>